<dbReference type="Pfam" id="PF07173">
    <property type="entry name" value="GRDP-like"/>
    <property type="match status" value="1"/>
</dbReference>
<feature type="region of interest" description="Disordered" evidence="1">
    <location>
        <begin position="183"/>
        <end position="207"/>
    </location>
</feature>
<name>A0A427XLT1_9TREE</name>
<evidence type="ECO:0000313" key="3">
    <source>
        <dbReference type="Proteomes" id="UP000279236"/>
    </source>
</evidence>
<dbReference type="PANTHER" id="PTHR34365">
    <property type="entry name" value="ENOLASE (DUF1399)"/>
    <property type="match status" value="1"/>
</dbReference>
<organism evidence="2 3">
    <name type="scientific">Apiotrichum porosum</name>
    <dbReference type="NCBI Taxonomy" id="105984"/>
    <lineage>
        <taxon>Eukaryota</taxon>
        <taxon>Fungi</taxon>
        <taxon>Dikarya</taxon>
        <taxon>Basidiomycota</taxon>
        <taxon>Agaricomycotina</taxon>
        <taxon>Tremellomycetes</taxon>
        <taxon>Trichosporonales</taxon>
        <taxon>Trichosporonaceae</taxon>
        <taxon>Apiotrichum</taxon>
    </lineage>
</organism>
<dbReference type="RefSeq" id="XP_028474970.1">
    <property type="nucleotide sequence ID" value="XM_028624802.1"/>
</dbReference>
<proteinExistence type="predicted"/>
<dbReference type="InterPro" id="IPR009836">
    <property type="entry name" value="GRDP-like"/>
</dbReference>
<keyword evidence="3" id="KW-1185">Reference proteome</keyword>
<dbReference type="GeneID" id="39594067"/>
<gene>
    <name evidence="2" type="ORF">EHS24_009524</name>
</gene>
<dbReference type="STRING" id="105984.A0A427XLT1"/>
<dbReference type="PANTHER" id="PTHR34365:SF7">
    <property type="entry name" value="GLYCINE-RICH DOMAIN-CONTAINING PROTEIN 1"/>
    <property type="match status" value="1"/>
</dbReference>
<dbReference type="OrthoDB" id="2587819at2759"/>
<reference evidence="2 3" key="1">
    <citation type="submission" date="2018-11" db="EMBL/GenBank/DDBJ databases">
        <title>Genome sequence of Apiotrichum porosum DSM 27194.</title>
        <authorList>
            <person name="Aliyu H."/>
            <person name="Gorte O."/>
            <person name="Ochsenreither K."/>
        </authorList>
    </citation>
    <scope>NUCLEOTIDE SEQUENCE [LARGE SCALE GENOMIC DNA]</scope>
    <source>
        <strain evidence="2 3">DSM 27194</strain>
    </source>
</reference>
<dbReference type="Proteomes" id="UP000279236">
    <property type="component" value="Unassembled WGS sequence"/>
</dbReference>
<sequence length="207" mass="22332">MNPGQFALDTDGTYASLHGLAFPLAEAAAAVRAGTLPDDLAFVYSSDNLRAIPSISGWTPPDISAAVQRAARIVAAIRSHGWLAPELVDGDAAPFQRAIVRYHAWLDLMAAVDGHPFLAPTHDIQLVWHTHQLRGTRYRVETERLRGAPLDRADHFVVVADTDGLKRTAGLWRARFKHEYIESPRKGGGSSGGGGGTLPMPVRRGAV</sequence>
<dbReference type="AlphaFoldDB" id="A0A427XLT1"/>
<evidence type="ECO:0000313" key="2">
    <source>
        <dbReference type="EMBL" id="RSH79861.1"/>
    </source>
</evidence>
<feature type="compositionally biased region" description="Gly residues" evidence="1">
    <location>
        <begin position="186"/>
        <end position="197"/>
    </location>
</feature>
<dbReference type="EMBL" id="RSCE01000009">
    <property type="protein sequence ID" value="RSH79861.1"/>
    <property type="molecule type" value="Genomic_DNA"/>
</dbReference>
<evidence type="ECO:0000256" key="1">
    <source>
        <dbReference type="SAM" id="MobiDB-lite"/>
    </source>
</evidence>
<protein>
    <submittedName>
        <fullName evidence="2">Uncharacterized protein</fullName>
    </submittedName>
</protein>
<accession>A0A427XLT1</accession>
<comment type="caution">
    <text evidence="2">The sequence shown here is derived from an EMBL/GenBank/DDBJ whole genome shotgun (WGS) entry which is preliminary data.</text>
</comment>